<feature type="compositionally biased region" description="Polar residues" evidence="1">
    <location>
        <begin position="23"/>
        <end position="39"/>
    </location>
</feature>
<keyword evidence="3" id="KW-1185">Reference proteome</keyword>
<name>A0AAD4MKJ6_9BILA</name>
<evidence type="ECO:0000313" key="3">
    <source>
        <dbReference type="Proteomes" id="UP001201812"/>
    </source>
</evidence>
<accession>A0AAD4MKJ6</accession>
<dbReference type="AlphaFoldDB" id="A0AAD4MKJ6"/>
<evidence type="ECO:0000313" key="2">
    <source>
        <dbReference type="EMBL" id="KAI1693040.1"/>
    </source>
</evidence>
<proteinExistence type="predicted"/>
<feature type="region of interest" description="Disordered" evidence="1">
    <location>
        <begin position="19"/>
        <end position="50"/>
    </location>
</feature>
<sequence length="246" mass="27541">MSESAQPCPGRVIAHFAALGQLRRTTPKSGPTSRTSPSSEARDSRPSVLPQLRNNYSKQIPLEYQLDEEESTQCGDLWYRIVYELSAYAVCVEHSDPNLCQSSDSSSDNSSSASMIVFFAGSEFNHENWPLFHNFMRLLTDPCVYFCELGPHLPDEIHQLCKKNVWCDEFAIFGVEKDSNYDDVLLEIILTGNGCREIGIGYYILPEIGAENTTISNGLDTKNKAKYFVSIFQIPPGMSLDHGQHS</sequence>
<organism evidence="2 3">
    <name type="scientific">Ditylenchus destructor</name>
    <dbReference type="NCBI Taxonomy" id="166010"/>
    <lineage>
        <taxon>Eukaryota</taxon>
        <taxon>Metazoa</taxon>
        <taxon>Ecdysozoa</taxon>
        <taxon>Nematoda</taxon>
        <taxon>Chromadorea</taxon>
        <taxon>Rhabditida</taxon>
        <taxon>Tylenchina</taxon>
        <taxon>Tylenchomorpha</taxon>
        <taxon>Sphaerularioidea</taxon>
        <taxon>Anguinidae</taxon>
        <taxon>Anguininae</taxon>
        <taxon>Ditylenchus</taxon>
    </lineage>
</organism>
<comment type="caution">
    <text evidence="2">The sequence shown here is derived from an EMBL/GenBank/DDBJ whole genome shotgun (WGS) entry which is preliminary data.</text>
</comment>
<dbReference type="Proteomes" id="UP001201812">
    <property type="component" value="Unassembled WGS sequence"/>
</dbReference>
<gene>
    <name evidence="2" type="ORF">DdX_20877</name>
</gene>
<dbReference type="EMBL" id="JAKKPZ010000685">
    <property type="protein sequence ID" value="KAI1693040.1"/>
    <property type="molecule type" value="Genomic_DNA"/>
</dbReference>
<evidence type="ECO:0000256" key="1">
    <source>
        <dbReference type="SAM" id="MobiDB-lite"/>
    </source>
</evidence>
<protein>
    <submittedName>
        <fullName evidence="2">Uncharacterized protein</fullName>
    </submittedName>
</protein>
<reference evidence="2" key="1">
    <citation type="submission" date="2022-01" db="EMBL/GenBank/DDBJ databases">
        <title>Genome Sequence Resource for Two Populations of Ditylenchus destructor, the Migratory Endoparasitic Phytonematode.</title>
        <authorList>
            <person name="Zhang H."/>
            <person name="Lin R."/>
            <person name="Xie B."/>
        </authorList>
    </citation>
    <scope>NUCLEOTIDE SEQUENCE</scope>
    <source>
        <strain evidence="2">BazhouSP</strain>
    </source>
</reference>